<sequence length="174" mass="19817">MSREPSGLMSDPSFVVIKYGDDQEALINPFCSTYIFLDWIRRICNCGNDISIDLVDLEGQLRHLPVSTDEYATEYVTSRETYVVIRVERQGDYGPNKYISLLNDLDKLNPELLVKLNNLSRPGTRSSKRDRGKKTPSRSSRNSNNNSNNNSNSKHETTRRPTSSERNGRSKQGK</sequence>
<dbReference type="Proteomes" id="UP000694888">
    <property type="component" value="Unplaced"/>
</dbReference>
<reference evidence="3" key="1">
    <citation type="submission" date="2025-08" db="UniProtKB">
        <authorList>
            <consortium name="RefSeq"/>
        </authorList>
    </citation>
    <scope>IDENTIFICATION</scope>
</reference>
<accession>A0ABM0ZVM6</accession>
<dbReference type="InterPro" id="IPR039471">
    <property type="entry name" value="CXorf65-like"/>
</dbReference>
<feature type="compositionally biased region" description="Basic residues" evidence="1">
    <location>
        <begin position="126"/>
        <end position="136"/>
    </location>
</feature>
<feature type="compositionally biased region" description="Basic and acidic residues" evidence="1">
    <location>
        <begin position="153"/>
        <end position="168"/>
    </location>
</feature>
<evidence type="ECO:0000256" key="1">
    <source>
        <dbReference type="SAM" id="MobiDB-lite"/>
    </source>
</evidence>
<gene>
    <name evidence="3" type="primary">LOC101857235</name>
</gene>
<dbReference type="RefSeq" id="XP_012935481.1">
    <property type="nucleotide sequence ID" value="XM_013080027.2"/>
</dbReference>
<dbReference type="Pfam" id="PF15874">
    <property type="entry name" value="Il2rg"/>
    <property type="match status" value="1"/>
</dbReference>
<feature type="compositionally biased region" description="Low complexity" evidence="1">
    <location>
        <begin position="137"/>
        <end position="152"/>
    </location>
</feature>
<name>A0ABM0ZVM6_APLCA</name>
<feature type="region of interest" description="Disordered" evidence="1">
    <location>
        <begin position="116"/>
        <end position="174"/>
    </location>
</feature>
<keyword evidence="2" id="KW-1185">Reference proteome</keyword>
<dbReference type="GeneID" id="101857235"/>
<protein>
    <submittedName>
        <fullName evidence="3">Uncharacterized protein CXorf65 homolog</fullName>
    </submittedName>
</protein>
<evidence type="ECO:0000313" key="3">
    <source>
        <dbReference type="RefSeq" id="XP_012935481.1"/>
    </source>
</evidence>
<evidence type="ECO:0000313" key="2">
    <source>
        <dbReference type="Proteomes" id="UP000694888"/>
    </source>
</evidence>
<dbReference type="PANTHER" id="PTHR33887:SF6">
    <property type="entry name" value="CIDE-N DOMAIN-CONTAINING PROTEIN"/>
    <property type="match status" value="1"/>
</dbReference>
<organism evidence="2 3">
    <name type="scientific">Aplysia californica</name>
    <name type="common">California sea hare</name>
    <dbReference type="NCBI Taxonomy" id="6500"/>
    <lineage>
        <taxon>Eukaryota</taxon>
        <taxon>Metazoa</taxon>
        <taxon>Spiralia</taxon>
        <taxon>Lophotrochozoa</taxon>
        <taxon>Mollusca</taxon>
        <taxon>Gastropoda</taxon>
        <taxon>Heterobranchia</taxon>
        <taxon>Euthyneura</taxon>
        <taxon>Tectipleura</taxon>
        <taxon>Aplysiida</taxon>
        <taxon>Aplysioidea</taxon>
        <taxon>Aplysiidae</taxon>
        <taxon>Aplysia</taxon>
    </lineage>
</organism>
<proteinExistence type="predicted"/>
<dbReference type="PANTHER" id="PTHR33887">
    <property type="entry name" value="PB1 DOMAIN-CONTAINING PROTEIN"/>
    <property type="match status" value="1"/>
</dbReference>